<keyword evidence="1" id="KW-0723">Serine/threonine-protein kinase</keyword>
<organism evidence="5 6">
    <name type="scientific">Ophiobolus disseminans</name>
    <dbReference type="NCBI Taxonomy" id="1469910"/>
    <lineage>
        <taxon>Eukaryota</taxon>
        <taxon>Fungi</taxon>
        <taxon>Dikarya</taxon>
        <taxon>Ascomycota</taxon>
        <taxon>Pezizomycotina</taxon>
        <taxon>Dothideomycetes</taxon>
        <taxon>Pleosporomycetidae</taxon>
        <taxon>Pleosporales</taxon>
        <taxon>Pleosporineae</taxon>
        <taxon>Phaeosphaeriaceae</taxon>
        <taxon>Ophiobolus</taxon>
    </lineage>
</organism>
<dbReference type="OrthoDB" id="5979581at2759"/>
<dbReference type="InterPro" id="IPR050117">
    <property type="entry name" value="MAPK"/>
</dbReference>
<proteinExistence type="predicted"/>
<dbReference type="Pfam" id="PF07714">
    <property type="entry name" value="PK_Tyr_Ser-Thr"/>
    <property type="match status" value="1"/>
</dbReference>
<evidence type="ECO:0000313" key="6">
    <source>
        <dbReference type="Proteomes" id="UP000799424"/>
    </source>
</evidence>
<dbReference type="Gene3D" id="1.10.510.10">
    <property type="entry name" value="Transferase(Phosphotransferase) domain 1"/>
    <property type="match status" value="1"/>
</dbReference>
<evidence type="ECO:0000256" key="1">
    <source>
        <dbReference type="ARBA" id="ARBA00022527"/>
    </source>
</evidence>
<keyword evidence="3" id="KW-0067">ATP-binding</keyword>
<dbReference type="EMBL" id="MU006234">
    <property type="protein sequence ID" value="KAF2822484.1"/>
    <property type="molecule type" value="Genomic_DNA"/>
</dbReference>
<dbReference type="PROSITE" id="PS50011">
    <property type="entry name" value="PROTEIN_KINASE_DOM"/>
    <property type="match status" value="1"/>
</dbReference>
<dbReference type="Proteomes" id="UP000799424">
    <property type="component" value="Unassembled WGS sequence"/>
</dbReference>
<dbReference type="GO" id="GO:0004674">
    <property type="term" value="F:protein serine/threonine kinase activity"/>
    <property type="evidence" value="ECO:0007669"/>
    <property type="project" value="UniProtKB-KW"/>
</dbReference>
<dbReference type="SUPFAM" id="SSF56112">
    <property type="entry name" value="Protein kinase-like (PK-like)"/>
    <property type="match status" value="1"/>
</dbReference>
<dbReference type="InterPro" id="IPR001245">
    <property type="entry name" value="Ser-Thr/Tyr_kinase_cat_dom"/>
</dbReference>
<dbReference type="AlphaFoldDB" id="A0A6A6ZPY1"/>
<dbReference type="GO" id="GO:0005524">
    <property type="term" value="F:ATP binding"/>
    <property type="evidence" value="ECO:0007669"/>
    <property type="project" value="UniProtKB-KW"/>
</dbReference>
<feature type="domain" description="Protein kinase" evidence="4">
    <location>
        <begin position="1"/>
        <end position="229"/>
    </location>
</feature>
<reference evidence="5" key="1">
    <citation type="journal article" date="2020" name="Stud. Mycol.">
        <title>101 Dothideomycetes genomes: a test case for predicting lifestyles and emergence of pathogens.</title>
        <authorList>
            <person name="Haridas S."/>
            <person name="Albert R."/>
            <person name="Binder M."/>
            <person name="Bloem J."/>
            <person name="Labutti K."/>
            <person name="Salamov A."/>
            <person name="Andreopoulos B."/>
            <person name="Baker S."/>
            <person name="Barry K."/>
            <person name="Bills G."/>
            <person name="Bluhm B."/>
            <person name="Cannon C."/>
            <person name="Castanera R."/>
            <person name="Culley D."/>
            <person name="Daum C."/>
            <person name="Ezra D."/>
            <person name="Gonzalez J."/>
            <person name="Henrissat B."/>
            <person name="Kuo A."/>
            <person name="Liang C."/>
            <person name="Lipzen A."/>
            <person name="Lutzoni F."/>
            <person name="Magnuson J."/>
            <person name="Mondo S."/>
            <person name="Nolan M."/>
            <person name="Ohm R."/>
            <person name="Pangilinan J."/>
            <person name="Park H.-J."/>
            <person name="Ramirez L."/>
            <person name="Alfaro M."/>
            <person name="Sun H."/>
            <person name="Tritt A."/>
            <person name="Yoshinaga Y."/>
            <person name="Zwiers L.-H."/>
            <person name="Turgeon B."/>
            <person name="Goodwin S."/>
            <person name="Spatafora J."/>
            <person name="Crous P."/>
            <person name="Grigoriev I."/>
        </authorList>
    </citation>
    <scope>NUCLEOTIDE SEQUENCE</scope>
    <source>
        <strain evidence="5">CBS 113818</strain>
    </source>
</reference>
<protein>
    <submittedName>
        <fullName evidence="5">Kinase-like protein</fullName>
    </submittedName>
</protein>
<evidence type="ECO:0000259" key="4">
    <source>
        <dbReference type="PROSITE" id="PS50011"/>
    </source>
</evidence>
<evidence type="ECO:0000313" key="5">
    <source>
        <dbReference type="EMBL" id="KAF2822484.1"/>
    </source>
</evidence>
<dbReference type="InterPro" id="IPR000719">
    <property type="entry name" value="Prot_kinase_dom"/>
</dbReference>
<sequence>MRAAKELLHALNDLHKGGFVHRDLTGRNILWGLTENARCNADIVATDLGLPKVLERTATEKPYHLVAPVDFPPHLISESIQICDFGMIVRADEAADIKGFTPQEHRAPELDHRFSASAASDVWSFTCVFSKLYMGIVSFQGYPSYTVEVLGPFPQEWHSQYTAGKSDDSWYNPDTLPKDYLSLLARIKKRNKDADGGEQERVSKFMHRASTYEPDCRPTAAELLSDPLIDDLIKRYT</sequence>
<dbReference type="InterPro" id="IPR011009">
    <property type="entry name" value="Kinase-like_dom_sf"/>
</dbReference>
<name>A0A6A6ZPY1_9PLEO</name>
<evidence type="ECO:0000256" key="2">
    <source>
        <dbReference type="ARBA" id="ARBA00022741"/>
    </source>
</evidence>
<dbReference type="PANTHER" id="PTHR24055">
    <property type="entry name" value="MITOGEN-ACTIVATED PROTEIN KINASE"/>
    <property type="match status" value="1"/>
</dbReference>
<evidence type="ECO:0000256" key="3">
    <source>
        <dbReference type="ARBA" id="ARBA00022840"/>
    </source>
</evidence>
<keyword evidence="5" id="KW-0808">Transferase</keyword>
<gene>
    <name evidence="5" type="ORF">CC86DRAFT_410085</name>
</gene>
<keyword evidence="2" id="KW-0547">Nucleotide-binding</keyword>
<accession>A0A6A6ZPY1</accession>
<keyword evidence="6" id="KW-1185">Reference proteome</keyword>
<keyword evidence="5" id="KW-0418">Kinase</keyword>